<keyword evidence="3" id="KW-1185">Reference proteome</keyword>
<dbReference type="Gene3D" id="3.40.50.720">
    <property type="entry name" value="NAD(P)-binding Rossmann-like Domain"/>
    <property type="match status" value="2"/>
</dbReference>
<protein>
    <submittedName>
        <fullName evidence="2">Eugenol synthase 1</fullName>
    </submittedName>
</protein>
<dbReference type="AlphaFoldDB" id="A0AAV9DLT7"/>
<sequence>MAGPSKILVIGGTGYIGRHMVRASVSMGHPTFALLRPQTLASLDPSIQGLIDEFESIGVKIFQRFLPSEFGIESGRVRVLPIFQFVMDNKVEVRKAIEEAGIPYTFVVGNFFAEYFIDVLMRPHENKDSVTVYGTGETKGVLNLEEDVAAFTIKTVDDPRTLNRLVICKPPKNTVTQLGLIELWEKKTGKKYKRIHLPEEEIVRLSETLPEPHNVRIAIIHNIFVDESSSRELGEDDLEASALYPDYKYSTMDRVMDRMIANPPKIKSALLPSPKQHH</sequence>
<evidence type="ECO:0000313" key="3">
    <source>
        <dbReference type="Proteomes" id="UP001180020"/>
    </source>
</evidence>
<evidence type="ECO:0000259" key="1">
    <source>
        <dbReference type="Pfam" id="PF05368"/>
    </source>
</evidence>
<reference evidence="2" key="2">
    <citation type="submission" date="2023-06" db="EMBL/GenBank/DDBJ databases">
        <authorList>
            <person name="Ma L."/>
            <person name="Liu K.-W."/>
            <person name="Li Z."/>
            <person name="Hsiao Y.-Y."/>
            <person name="Qi Y."/>
            <person name="Fu T."/>
            <person name="Tang G."/>
            <person name="Zhang D."/>
            <person name="Sun W.-H."/>
            <person name="Liu D.-K."/>
            <person name="Li Y."/>
            <person name="Chen G.-Z."/>
            <person name="Liu X.-D."/>
            <person name="Liao X.-Y."/>
            <person name="Jiang Y.-T."/>
            <person name="Yu X."/>
            <person name="Hao Y."/>
            <person name="Huang J."/>
            <person name="Zhao X.-W."/>
            <person name="Ke S."/>
            <person name="Chen Y.-Y."/>
            <person name="Wu W.-L."/>
            <person name="Hsu J.-L."/>
            <person name="Lin Y.-F."/>
            <person name="Huang M.-D."/>
            <person name="Li C.-Y."/>
            <person name="Huang L."/>
            <person name="Wang Z.-W."/>
            <person name="Zhao X."/>
            <person name="Zhong W.-Y."/>
            <person name="Peng D.-H."/>
            <person name="Ahmad S."/>
            <person name="Lan S."/>
            <person name="Zhang J.-S."/>
            <person name="Tsai W.-C."/>
            <person name="Van De Peer Y."/>
            <person name="Liu Z.-J."/>
        </authorList>
    </citation>
    <scope>NUCLEOTIDE SEQUENCE</scope>
    <source>
        <strain evidence="2">CP</strain>
        <tissue evidence="2">Leaves</tissue>
    </source>
</reference>
<dbReference type="InterPro" id="IPR050608">
    <property type="entry name" value="NmrA-type/Isoflavone_red_sf"/>
</dbReference>
<dbReference type="SUPFAM" id="SSF51735">
    <property type="entry name" value="NAD(P)-binding Rossmann-fold domains"/>
    <property type="match status" value="1"/>
</dbReference>
<proteinExistence type="predicted"/>
<dbReference type="EMBL" id="JAUJYO010000012">
    <property type="protein sequence ID" value="KAK1302187.1"/>
    <property type="molecule type" value="Genomic_DNA"/>
</dbReference>
<feature type="domain" description="NmrA-like" evidence="1">
    <location>
        <begin position="5"/>
        <end position="61"/>
    </location>
</feature>
<dbReference type="Proteomes" id="UP001180020">
    <property type="component" value="Unassembled WGS sequence"/>
</dbReference>
<accession>A0AAV9DLT7</accession>
<dbReference type="InterPro" id="IPR036291">
    <property type="entry name" value="NAD(P)-bd_dom_sf"/>
</dbReference>
<gene>
    <name evidence="2" type="primary">EGS1</name>
    <name evidence="2" type="ORF">QJS10_CPB12g00417</name>
</gene>
<dbReference type="PANTHER" id="PTHR43349:SF43">
    <property type="entry name" value="ISOEUGENOL SYNTHASE 1-LIKE"/>
    <property type="match status" value="1"/>
</dbReference>
<reference evidence="2" key="1">
    <citation type="journal article" date="2023" name="Nat. Commun.">
        <title>Diploid and tetraploid genomes of Acorus and the evolution of monocots.</title>
        <authorList>
            <person name="Ma L."/>
            <person name="Liu K.W."/>
            <person name="Li Z."/>
            <person name="Hsiao Y.Y."/>
            <person name="Qi Y."/>
            <person name="Fu T."/>
            <person name="Tang G.D."/>
            <person name="Zhang D."/>
            <person name="Sun W.H."/>
            <person name="Liu D.K."/>
            <person name="Li Y."/>
            <person name="Chen G.Z."/>
            <person name="Liu X.D."/>
            <person name="Liao X.Y."/>
            <person name="Jiang Y.T."/>
            <person name="Yu X."/>
            <person name="Hao Y."/>
            <person name="Huang J."/>
            <person name="Zhao X.W."/>
            <person name="Ke S."/>
            <person name="Chen Y.Y."/>
            <person name="Wu W.L."/>
            <person name="Hsu J.L."/>
            <person name="Lin Y.F."/>
            <person name="Huang M.D."/>
            <person name="Li C.Y."/>
            <person name="Huang L."/>
            <person name="Wang Z.W."/>
            <person name="Zhao X."/>
            <person name="Zhong W.Y."/>
            <person name="Peng D.H."/>
            <person name="Ahmad S."/>
            <person name="Lan S."/>
            <person name="Zhang J.S."/>
            <person name="Tsai W.C."/>
            <person name="Van de Peer Y."/>
            <person name="Liu Z.J."/>
        </authorList>
    </citation>
    <scope>NUCLEOTIDE SEQUENCE</scope>
    <source>
        <strain evidence="2">CP</strain>
    </source>
</reference>
<comment type="caution">
    <text evidence="2">The sequence shown here is derived from an EMBL/GenBank/DDBJ whole genome shotgun (WGS) entry which is preliminary data.</text>
</comment>
<dbReference type="Gene3D" id="3.90.25.10">
    <property type="entry name" value="UDP-galactose 4-epimerase, domain 1"/>
    <property type="match status" value="1"/>
</dbReference>
<dbReference type="PANTHER" id="PTHR43349">
    <property type="entry name" value="PINORESINOL REDUCTASE-RELATED"/>
    <property type="match status" value="1"/>
</dbReference>
<evidence type="ECO:0000313" key="2">
    <source>
        <dbReference type="EMBL" id="KAK1302187.1"/>
    </source>
</evidence>
<organism evidence="2 3">
    <name type="scientific">Acorus calamus</name>
    <name type="common">Sweet flag</name>
    <dbReference type="NCBI Taxonomy" id="4465"/>
    <lineage>
        <taxon>Eukaryota</taxon>
        <taxon>Viridiplantae</taxon>
        <taxon>Streptophyta</taxon>
        <taxon>Embryophyta</taxon>
        <taxon>Tracheophyta</taxon>
        <taxon>Spermatophyta</taxon>
        <taxon>Magnoliopsida</taxon>
        <taxon>Liliopsida</taxon>
        <taxon>Acoraceae</taxon>
        <taxon>Acorus</taxon>
    </lineage>
</organism>
<dbReference type="InterPro" id="IPR008030">
    <property type="entry name" value="NmrA-like"/>
</dbReference>
<dbReference type="Pfam" id="PF05368">
    <property type="entry name" value="NmrA"/>
    <property type="match status" value="2"/>
</dbReference>
<feature type="domain" description="NmrA-like" evidence="1">
    <location>
        <begin position="63"/>
        <end position="253"/>
    </location>
</feature>
<name>A0AAV9DLT7_ACOCL</name>